<dbReference type="GO" id="GO:0019814">
    <property type="term" value="C:immunoglobulin complex"/>
    <property type="evidence" value="ECO:0007669"/>
    <property type="project" value="UniProtKB-KW"/>
</dbReference>
<dbReference type="InterPro" id="IPR036179">
    <property type="entry name" value="Ig-like_dom_sf"/>
</dbReference>
<feature type="domain" description="Ig-like" evidence="4">
    <location>
        <begin position="12"/>
        <end position="124"/>
    </location>
</feature>
<keyword evidence="6" id="KW-1185">Reference proteome</keyword>
<dbReference type="PROSITE" id="PS50835">
    <property type="entry name" value="IG_LIKE"/>
    <property type="match status" value="2"/>
</dbReference>
<reference evidence="5" key="4">
    <citation type="submission" date="2025-09" db="UniProtKB">
        <authorList>
            <consortium name="Ensembl"/>
        </authorList>
    </citation>
    <scope>IDENTIFICATION</scope>
</reference>
<dbReference type="SMART" id="SM00406">
    <property type="entry name" value="IGv"/>
    <property type="match status" value="2"/>
</dbReference>
<dbReference type="GO" id="GO:0005576">
    <property type="term" value="C:extracellular region"/>
    <property type="evidence" value="ECO:0007669"/>
    <property type="project" value="UniProtKB-ARBA"/>
</dbReference>
<protein>
    <recommendedName>
        <fullName evidence="4">Ig-like domain-containing protein</fullName>
    </recommendedName>
</protein>
<evidence type="ECO:0000256" key="1">
    <source>
        <dbReference type="ARBA" id="ARBA00022859"/>
    </source>
</evidence>
<dbReference type="STRING" id="7994.ENSAMXP00000030296"/>
<reference evidence="5" key="3">
    <citation type="submission" date="2025-08" db="UniProtKB">
        <authorList>
            <consortium name="Ensembl"/>
        </authorList>
    </citation>
    <scope>IDENTIFICATION</scope>
</reference>
<reference evidence="6" key="1">
    <citation type="submission" date="2013-03" db="EMBL/GenBank/DDBJ databases">
        <authorList>
            <person name="Jeffery W."/>
            <person name="Warren W."/>
            <person name="Wilson R.K."/>
        </authorList>
    </citation>
    <scope>NUCLEOTIDE SEQUENCE</scope>
    <source>
        <strain evidence="6">female</strain>
    </source>
</reference>
<dbReference type="InParanoid" id="A0A3B1IKQ0"/>
<dbReference type="InterPro" id="IPR013783">
    <property type="entry name" value="Ig-like_fold"/>
</dbReference>
<dbReference type="InterPro" id="IPR007110">
    <property type="entry name" value="Ig-like_dom"/>
</dbReference>
<evidence type="ECO:0000256" key="3">
    <source>
        <dbReference type="ARBA" id="ARBA00043265"/>
    </source>
</evidence>
<reference evidence="6" key="2">
    <citation type="journal article" date="2014" name="Nat. Commun.">
        <title>The cavefish genome reveals candidate genes for eye loss.</title>
        <authorList>
            <person name="McGaugh S.E."/>
            <person name="Gross J.B."/>
            <person name="Aken B."/>
            <person name="Blin M."/>
            <person name="Borowsky R."/>
            <person name="Chalopin D."/>
            <person name="Hinaux H."/>
            <person name="Jeffery W.R."/>
            <person name="Keene A."/>
            <person name="Ma L."/>
            <person name="Minx P."/>
            <person name="Murphy D."/>
            <person name="O'Quin K.E."/>
            <person name="Retaux S."/>
            <person name="Rohner N."/>
            <person name="Searle S.M."/>
            <person name="Stahl B.A."/>
            <person name="Tabin C."/>
            <person name="Volff J.N."/>
            <person name="Yoshizawa M."/>
            <person name="Warren W.C."/>
        </authorList>
    </citation>
    <scope>NUCLEOTIDE SEQUENCE [LARGE SCALE GENOMIC DNA]</scope>
    <source>
        <strain evidence="6">female</strain>
    </source>
</reference>
<proteinExistence type="predicted"/>
<dbReference type="InterPro" id="IPR013106">
    <property type="entry name" value="Ig_V-set"/>
</dbReference>
<keyword evidence="3" id="KW-1280">Immunoglobulin</keyword>
<dbReference type="Pfam" id="PF07686">
    <property type="entry name" value="V-set"/>
    <property type="match status" value="2"/>
</dbReference>
<dbReference type="PANTHER" id="PTHR23266">
    <property type="entry name" value="IMMUNOGLOBULIN HEAVY CHAIN"/>
    <property type="match status" value="1"/>
</dbReference>
<dbReference type="Bgee" id="ENSAMXG00000032215">
    <property type="expression patterns" value="Expressed in mesonephros and 6 other cell types or tissues"/>
</dbReference>
<evidence type="ECO:0000259" key="4">
    <source>
        <dbReference type="PROSITE" id="PS50835"/>
    </source>
</evidence>
<evidence type="ECO:0000313" key="6">
    <source>
        <dbReference type="Proteomes" id="UP000018467"/>
    </source>
</evidence>
<dbReference type="Gene3D" id="2.60.40.10">
    <property type="entry name" value="Immunoglobulins"/>
    <property type="match status" value="2"/>
</dbReference>
<dbReference type="AlphaFoldDB" id="A0A3B1IKQ0"/>
<dbReference type="GeneTree" id="ENSGT01020000230358"/>
<dbReference type="SMART" id="SM00409">
    <property type="entry name" value="IG"/>
    <property type="match status" value="2"/>
</dbReference>
<dbReference type="Proteomes" id="UP000018467">
    <property type="component" value="Unassembled WGS sequence"/>
</dbReference>
<keyword evidence="1" id="KW-0391">Immunity</keyword>
<evidence type="ECO:0000256" key="2">
    <source>
        <dbReference type="ARBA" id="ARBA00023130"/>
    </source>
</evidence>
<dbReference type="InterPro" id="IPR003599">
    <property type="entry name" value="Ig_sub"/>
</dbReference>
<dbReference type="Ensembl" id="ENSAMXT00000052593.1">
    <property type="protein sequence ID" value="ENSAMXP00000030296.1"/>
    <property type="gene ID" value="ENSAMXG00000032215.1"/>
</dbReference>
<name>A0A3B1IKQ0_ASTMX</name>
<accession>A0A3B1IKQ0</accession>
<dbReference type="SUPFAM" id="SSF48726">
    <property type="entry name" value="Immunoglobulin"/>
    <property type="match status" value="2"/>
</dbReference>
<feature type="domain" description="Ig-like" evidence="4">
    <location>
        <begin position="127"/>
        <end position="238"/>
    </location>
</feature>
<evidence type="ECO:0000313" key="5">
    <source>
        <dbReference type="Ensembl" id="ENSAMXP00000030296.1"/>
    </source>
</evidence>
<keyword evidence="2" id="KW-1064">Adaptive immunity</keyword>
<organism evidence="5 6">
    <name type="scientific">Astyanax mexicanus</name>
    <name type="common">Blind cave fish</name>
    <name type="synonym">Astyanax fasciatus mexicanus</name>
    <dbReference type="NCBI Taxonomy" id="7994"/>
    <lineage>
        <taxon>Eukaryota</taxon>
        <taxon>Metazoa</taxon>
        <taxon>Chordata</taxon>
        <taxon>Craniata</taxon>
        <taxon>Vertebrata</taxon>
        <taxon>Euteleostomi</taxon>
        <taxon>Actinopterygii</taxon>
        <taxon>Neopterygii</taxon>
        <taxon>Teleostei</taxon>
        <taxon>Ostariophysi</taxon>
        <taxon>Characiformes</taxon>
        <taxon>Characoidei</taxon>
        <taxon>Acestrorhamphidae</taxon>
        <taxon>Acestrorhamphinae</taxon>
        <taxon>Astyanax</taxon>
    </lineage>
</organism>
<sequence length="265" mass="29503">MEMWISFSNVQCEISLTQPSSVMIKPGGSLSISCKVSGYSVTDNSYATGWIRQPAGKTLEWINHIWGGGSITQKDSLKSKFSISKDSSSSSVTLQGQNMQPEDTAVYYCVRRPHSAENIPKTLTKTPTHTHMQFILMIKPGGSLSISCKVSGYSVTDNSYATGWIRQPAGKTLEWINYIWGGGSTYQKDSLKSKFSISKDSSSSSVTLQAQNMQPEDTAVYYCVRRPHSAENIPKTLTKTPTHTHMQFICQHMDIYTYCLYLDLC</sequence>
<dbReference type="GO" id="GO:0002250">
    <property type="term" value="P:adaptive immune response"/>
    <property type="evidence" value="ECO:0007669"/>
    <property type="project" value="UniProtKB-KW"/>
</dbReference>
<dbReference type="InterPro" id="IPR050199">
    <property type="entry name" value="IgHV"/>
</dbReference>